<reference evidence="4" key="1">
    <citation type="journal article" date="2020" name="MBio">
        <title>Horizontal gene transfer to a defensive symbiont with a reduced genome amongst a multipartite beetle microbiome.</title>
        <authorList>
            <person name="Waterworth S.C."/>
            <person name="Florez L.V."/>
            <person name="Rees E.R."/>
            <person name="Hertweck C."/>
            <person name="Kaltenpoth M."/>
            <person name="Kwan J.C."/>
        </authorList>
    </citation>
    <scope>NUCLEOTIDE SEQUENCE [LARGE SCALE GENOMIC DNA]</scope>
</reference>
<gene>
    <name evidence="3" type="ORF">GAK31_02497</name>
</gene>
<evidence type="ECO:0000256" key="2">
    <source>
        <dbReference type="SAM" id="SignalP"/>
    </source>
</evidence>
<dbReference type="AlphaFoldDB" id="A0A7V8FG55"/>
<feature type="compositionally biased region" description="Basic and acidic residues" evidence="1">
    <location>
        <begin position="56"/>
        <end position="69"/>
    </location>
</feature>
<proteinExistence type="predicted"/>
<dbReference type="EMBL" id="WNDS01000003">
    <property type="protein sequence ID" value="KAF1015009.1"/>
    <property type="molecule type" value="Genomic_DNA"/>
</dbReference>
<feature type="region of interest" description="Disordered" evidence="1">
    <location>
        <begin position="20"/>
        <end position="69"/>
    </location>
</feature>
<evidence type="ECO:0000313" key="4">
    <source>
        <dbReference type="Proteomes" id="UP000487117"/>
    </source>
</evidence>
<evidence type="ECO:0000313" key="3">
    <source>
        <dbReference type="EMBL" id="KAF1015009.1"/>
    </source>
</evidence>
<evidence type="ECO:0008006" key="5">
    <source>
        <dbReference type="Google" id="ProtNLM"/>
    </source>
</evidence>
<accession>A0A7V8FG55</accession>
<organism evidence="3 4">
    <name type="scientific">Stenotrophomonas maltophilia</name>
    <name type="common">Pseudomonas maltophilia</name>
    <name type="synonym">Xanthomonas maltophilia</name>
    <dbReference type="NCBI Taxonomy" id="40324"/>
    <lineage>
        <taxon>Bacteria</taxon>
        <taxon>Pseudomonadati</taxon>
        <taxon>Pseudomonadota</taxon>
        <taxon>Gammaproteobacteria</taxon>
        <taxon>Lysobacterales</taxon>
        <taxon>Lysobacteraceae</taxon>
        <taxon>Stenotrophomonas</taxon>
        <taxon>Stenotrophomonas maltophilia group</taxon>
    </lineage>
</organism>
<feature type="signal peptide" evidence="2">
    <location>
        <begin position="1"/>
        <end position="21"/>
    </location>
</feature>
<name>A0A7V8FG55_STEMA</name>
<comment type="caution">
    <text evidence="3">The sequence shown here is derived from an EMBL/GenBank/DDBJ whole genome shotgun (WGS) entry which is preliminary data.</text>
</comment>
<dbReference type="Proteomes" id="UP000487117">
    <property type="component" value="Unassembled WGS sequence"/>
</dbReference>
<dbReference type="PROSITE" id="PS51257">
    <property type="entry name" value="PROKAR_LIPOPROTEIN"/>
    <property type="match status" value="1"/>
</dbReference>
<protein>
    <recommendedName>
        <fullName evidence="5">Lipoprotein</fullName>
    </recommendedName>
</protein>
<keyword evidence="2" id="KW-0732">Signal</keyword>
<sequence length="69" mass="7342">MRLLILPLCLLALLLAGCQRAPTPSPDKPPEPQALGRAVSAPLERAKGVQKTVDAAAERERKAEVDATQ</sequence>
<evidence type="ECO:0000256" key="1">
    <source>
        <dbReference type="SAM" id="MobiDB-lite"/>
    </source>
</evidence>
<feature type="chain" id="PRO_5030605740" description="Lipoprotein" evidence="2">
    <location>
        <begin position="22"/>
        <end position="69"/>
    </location>
</feature>